<proteinExistence type="predicted"/>
<dbReference type="Proteomes" id="UP001597062">
    <property type="component" value="Unassembled WGS sequence"/>
</dbReference>
<sequence length="111" mass="12684">MKAFIIKSIVILFVTTGFTVNNLRNQTATIKATFDGFDEYGYSFLFTNEDDEEEIITFDSVSGDILKKYNLKDESLVGEEFEITYELVTVEDEDEETSSDKPVLKSIKKVE</sequence>
<dbReference type="EMBL" id="JBHTJR010000014">
    <property type="protein sequence ID" value="MFD0991812.1"/>
    <property type="molecule type" value="Genomic_DNA"/>
</dbReference>
<evidence type="ECO:0000313" key="2">
    <source>
        <dbReference type="Proteomes" id="UP001597062"/>
    </source>
</evidence>
<organism evidence="1 2">
    <name type="scientific">Tenacibaculum geojense</name>
    <dbReference type="NCBI Taxonomy" id="915352"/>
    <lineage>
        <taxon>Bacteria</taxon>
        <taxon>Pseudomonadati</taxon>
        <taxon>Bacteroidota</taxon>
        <taxon>Flavobacteriia</taxon>
        <taxon>Flavobacteriales</taxon>
        <taxon>Flavobacteriaceae</taxon>
        <taxon>Tenacibaculum</taxon>
    </lineage>
</organism>
<gene>
    <name evidence="1" type="ORF">ACFQ1U_01225</name>
</gene>
<name>A0ABW3JMU7_9FLAO</name>
<accession>A0ABW3JMU7</accession>
<comment type="caution">
    <text evidence="1">The sequence shown here is derived from an EMBL/GenBank/DDBJ whole genome shotgun (WGS) entry which is preliminary data.</text>
</comment>
<dbReference type="RefSeq" id="WP_386104465.1">
    <property type="nucleotide sequence ID" value="NZ_JBHTJR010000014.1"/>
</dbReference>
<keyword evidence="2" id="KW-1185">Reference proteome</keyword>
<reference evidence="2" key="1">
    <citation type="journal article" date="2019" name="Int. J. Syst. Evol. Microbiol.">
        <title>The Global Catalogue of Microorganisms (GCM) 10K type strain sequencing project: providing services to taxonomists for standard genome sequencing and annotation.</title>
        <authorList>
            <consortium name="The Broad Institute Genomics Platform"/>
            <consortium name="The Broad Institute Genome Sequencing Center for Infectious Disease"/>
            <person name="Wu L."/>
            <person name="Ma J."/>
        </authorList>
    </citation>
    <scope>NUCLEOTIDE SEQUENCE [LARGE SCALE GENOMIC DNA]</scope>
    <source>
        <strain evidence="2">CCUG 60527</strain>
    </source>
</reference>
<protein>
    <submittedName>
        <fullName evidence="1">Uncharacterized protein</fullName>
    </submittedName>
</protein>
<evidence type="ECO:0000313" key="1">
    <source>
        <dbReference type="EMBL" id="MFD0991812.1"/>
    </source>
</evidence>